<dbReference type="GO" id="GO:0005886">
    <property type="term" value="C:plasma membrane"/>
    <property type="evidence" value="ECO:0007669"/>
    <property type="project" value="UniProtKB-SubCell"/>
</dbReference>
<feature type="transmembrane region" description="Helical" evidence="8">
    <location>
        <begin position="12"/>
        <end position="35"/>
    </location>
</feature>
<comment type="subcellular location">
    <subcellularLocation>
        <location evidence="1">Cell membrane</location>
        <topology evidence="1">Multi-pass membrane protein</topology>
    </subcellularLocation>
</comment>
<dbReference type="EMBL" id="CAKOFQ010006830">
    <property type="protein sequence ID" value="CAH1974905.1"/>
    <property type="molecule type" value="Genomic_DNA"/>
</dbReference>
<evidence type="ECO:0000256" key="3">
    <source>
        <dbReference type="ARBA" id="ARBA00022475"/>
    </source>
</evidence>
<feature type="transmembrane region" description="Helical" evidence="8">
    <location>
        <begin position="149"/>
        <end position="171"/>
    </location>
</feature>
<dbReference type="Proteomes" id="UP001152888">
    <property type="component" value="Unassembled WGS sequence"/>
</dbReference>
<protein>
    <recommendedName>
        <fullName evidence="9">Major facilitator superfamily (MFS) profile domain-containing protein</fullName>
    </recommendedName>
</protein>
<dbReference type="Pfam" id="PF00083">
    <property type="entry name" value="Sugar_tr"/>
    <property type="match status" value="1"/>
</dbReference>
<evidence type="ECO:0000313" key="10">
    <source>
        <dbReference type="EMBL" id="CAH1974905.1"/>
    </source>
</evidence>
<dbReference type="PROSITE" id="PS50850">
    <property type="entry name" value="MFS"/>
    <property type="match status" value="1"/>
</dbReference>
<evidence type="ECO:0000256" key="1">
    <source>
        <dbReference type="ARBA" id="ARBA00004651"/>
    </source>
</evidence>
<dbReference type="InterPro" id="IPR005828">
    <property type="entry name" value="MFS_sugar_transport-like"/>
</dbReference>
<feature type="transmembrane region" description="Helical" evidence="8">
    <location>
        <begin position="92"/>
        <end position="110"/>
    </location>
</feature>
<proteinExistence type="predicted"/>
<evidence type="ECO:0000256" key="2">
    <source>
        <dbReference type="ARBA" id="ARBA00022448"/>
    </source>
</evidence>
<keyword evidence="5 8" id="KW-0812">Transmembrane</keyword>
<reference evidence="10" key="1">
    <citation type="submission" date="2022-03" db="EMBL/GenBank/DDBJ databases">
        <authorList>
            <person name="Sayadi A."/>
        </authorList>
    </citation>
    <scope>NUCLEOTIDE SEQUENCE</scope>
</reference>
<name>A0A9P0KHK3_ACAOB</name>
<evidence type="ECO:0000259" key="9">
    <source>
        <dbReference type="PROSITE" id="PS50850"/>
    </source>
</evidence>
<evidence type="ECO:0000313" key="11">
    <source>
        <dbReference type="Proteomes" id="UP001152888"/>
    </source>
</evidence>
<feature type="transmembrane region" description="Helical" evidence="8">
    <location>
        <begin position="177"/>
        <end position="196"/>
    </location>
</feature>
<feature type="transmembrane region" description="Helical" evidence="8">
    <location>
        <begin position="295"/>
        <end position="315"/>
    </location>
</feature>
<feature type="transmembrane region" description="Helical" evidence="8">
    <location>
        <begin position="259"/>
        <end position="283"/>
    </location>
</feature>
<dbReference type="InterPro" id="IPR050549">
    <property type="entry name" value="MFS_Trehalose_Transporter"/>
</dbReference>
<dbReference type="GO" id="GO:0022857">
    <property type="term" value="F:transmembrane transporter activity"/>
    <property type="evidence" value="ECO:0007669"/>
    <property type="project" value="InterPro"/>
</dbReference>
<feature type="transmembrane region" description="Helical" evidence="8">
    <location>
        <begin position="116"/>
        <end position="137"/>
    </location>
</feature>
<keyword evidence="2" id="KW-0813">Transport</keyword>
<feature type="transmembrane region" description="Helical" evidence="8">
    <location>
        <begin position="393"/>
        <end position="417"/>
    </location>
</feature>
<feature type="domain" description="Major facilitator superfamily (MFS) profile" evidence="9">
    <location>
        <begin position="16"/>
        <end position="448"/>
    </location>
</feature>
<accession>A0A9P0KHK3</accession>
<sequence>MLGCTEKTRKLNLYVYASAVAVNLTLLSSSTTVVWTSPVIPQLQSNDPDVNPLGKPITPLEESLIGGLPYIGGMIVPLMMGKLCDLIGRKRTLLLIILLHLVFFGILAFAKTLYLYYITRTILGGLFFYALTVNNIYNSEIAEDSNRGIIYSTIVLFHVSGFPYGYITGFYLPVKAYTLVCTVPMILSFILILFVIPESPYYLAKTNETQAAEVLRKLRNKDDVSKDLDVIKATIEAVSNSNKKANWGMLLTDPLNRKATLICFGAMFLQEASGIPAIIAFSGPIFNSVGLSGNFVSVLLGMVRSFVGFITIGLVGKCGKRLLMLVSTSGCAVAMLITGIYFYLENIGFQGIESYVLIPVICVILFMCSYGIGLGIGCVALQGELFPDDMKNAGVSVVNIWGSFLCFAVTFGFPLIAYYLGMYWPFLLFGIVSASGIVFTYCFFPNTEGKSFLEIQETLRGNIRKS</sequence>
<dbReference type="AlphaFoldDB" id="A0A9P0KHK3"/>
<keyword evidence="6 8" id="KW-1133">Transmembrane helix</keyword>
<dbReference type="InterPro" id="IPR036259">
    <property type="entry name" value="MFS_trans_sf"/>
</dbReference>
<evidence type="ECO:0000256" key="4">
    <source>
        <dbReference type="ARBA" id="ARBA00022597"/>
    </source>
</evidence>
<feature type="transmembrane region" description="Helical" evidence="8">
    <location>
        <begin position="322"/>
        <end position="344"/>
    </location>
</feature>
<feature type="transmembrane region" description="Helical" evidence="8">
    <location>
        <begin position="63"/>
        <end position="80"/>
    </location>
</feature>
<evidence type="ECO:0000256" key="5">
    <source>
        <dbReference type="ARBA" id="ARBA00022692"/>
    </source>
</evidence>
<keyword evidence="3" id="KW-1003">Cell membrane</keyword>
<keyword evidence="7 8" id="KW-0472">Membrane</keyword>
<comment type="caution">
    <text evidence="10">The sequence shown here is derived from an EMBL/GenBank/DDBJ whole genome shotgun (WGS) entry which is preliminary data.</text>
</comment>
<dbReference type="PANTHER" id="PTHR48021:SF47">
    <property type="entry name" value="GH17672P"/>
    <property type="match status" value="1"/>
</dbReference>
<keyword evidence="4" id="KW-0762">Sugar transport</keyword>
<organism evidence="10 11">
    <name type="scientific">Acanthoscelides obtectus</name>
    <name type="common">Bean weevil</name>
    <name type="synonym">Bruchus obtectus</name>
    <dbReference type="NCBI Taxonomy" id="200917"/>
    <lineage>
        <taxon>Eukaryota</taxon>
        <taxon>Metazoa</taxon>
        <taxon>Ecdysozoa</taxon>
        <taxon>Arthropoda</taxon>
        <taxon>Hexapoda</taxon>
        <taxon>Insecta</taxon>
        <taxon>Pterygota</taxon>
        <taxon>Neoptera</taxon>
        <taxon>Endopterygota</taxon>
        <taxon>Coleoptera</taxon>
        <taxon>Polyphaga</taxon>
        <taxon>Cucujiformia</taxon>
        <taxon>Chrysomeloidea</taxon>
        <taxon>Chrysomelidae</taxon>
        <taxon>Bruchinae</taxon>
        <taxon>Bruchini</taxon>
        <taxon>Acanthoscelides</taxon>
    </lineage>
</organism>
<dbReference type="Gene3D" id="1.20.1250.20">
    <property type="entry name" value="MFS general substrate transporter like domains"/>
    <property type="match status" value="1"/>
</dbReference>
<feature type="transmembrane region" description="Helical" evidence="8">
    <location>
        <begin position="423"/>
        <end position="444"/>
    </location>
</feature>
<gene>
    <name evidence="10" type="ORF">ACAOBT_LOCUS11352</name>
</gene>
<evidence type="ECO:0000256" key="8">
    <source>
        <dbReference type="SAM" id="Phobius"/>
    </source>
</evidence>
<dbReference type="PANTHER" id="PTHR48021">
    <property type="match status" value="1"/>
</dbReference>
<feature type="transmembrane region" description="Helical" evidence="8">
    <location>
        <begin position="356"/>
        <end position="381"/>
    </location>
</feature>
<dbReference type="InterPro" id="IPR020846">
    <property type="entry name" value="MFS_dom"/>
</dbReference>
<dbReference type="OrthoDB" id="6696619at2759"/>
<evidence type="ECO:0000256" key="7">
    <source>
        <dbReference type="ARBA" id="ARBA00023136"/>
    </source>
</evidence>
<keyword evidence="11" id="KW-1185">Reference proteome</keyword>
<evidence type="ECO:0000256" key="6">
    <source>
        <dbReference type="ARBA" id="ARBA00022989"/>
    </source>
</evidence>
<dbReference type="FunFam" id="1.20.1250.20:FF:000218">
    <property type="entry name" value="facilitated trehalose transporter Tret1"/>
    <property type="match status" value="1"/>
</dbReference>
<dbReference type="SUPFAM" id="SSF103473">
    <property type="entry name" value="MFS general substrate transporter"/>
    <property type="match status" value="1"/>
</dbReference>